<organism evidence="15 16">
    <name type="scientific">Scleropages formosus</name>
    <name type="common">Asian bonytongue</name>
    <name type="synonym">Osteoglossum formosum</name>
    <dbReference type="NCBI Taxonomy" id="113540"/>
    <lineage>
        <taxon>Eukaryota</taxon>
        <taxon>Metazoa</taxon>
        <taxon>Chordata</taxon>
        <taxon>Craniata</taxon>
        <taxon>Vertebrata</taxon>
        <taxon>Euteleostomi</taxon>
        <taxon>Actinopterygii</taxon>
        <taxon>Neopterygii</taxon>
        <taxon>Teleostei</taxon>
        <taxon>Osteoglossocephala</taxon>
        <taxon>Osteoglossomorpha</taxon>
        <taxon>Osteoglossiformes</taxon>
        <taxon>Osteoglossidae</taxon>
        <taxon>Scleropages</taxon>
    </lineage>
</organism>
<evidence type="ECO:0000256" key="11">
    <source>
        <dbReference type="ARBA" id="ARBA00023180"/>
    </source>
</evidence>
<sequence length="107" mass="12173">MWIVWDSTCIASHNHEGLYSEFNMSATNQTSVKEFFIVGFPGLHPMYFGLTSVLLFFVYMFTLVGNGIFLILFITDRSLHKPMYVIILNLVVSDVLFSTTTLPKIIA</sequence>
<comment type="subcellular location">
    <subcellularLocation>
        <location evidence="1">Cell membrane</location>
        <topology evidence="1">Multi-pass membrane protein</topology>
    </subcellularLocation>
</comment>
<feature type="non-terminal residue" evidence="15">
    <location>
        <position position="107"/>
    </location>
</feature>
<feature type="transmembrane region" description="Helical" evidence="13">
    <location>
        <begin position="46"/>
        <end position="74"/>
    </location>
</feature>
<keyword evidence="10" id="KW-0675">Receptor</keyword>
<evidence type="ECO:0000256" key="1">
    <source>
        <dbReference type="ARBA" id="ARBA00004651"/>
    </source>
</evidence>
<feature type="domain" description="G-protein coupled receptors family 1 profile" evidence="14">
    <location>
        <begin position="65"/>
        <end position="107"/>
    </location>
</feature>
<name>A0A0P7TSU3_SCLFO</name>
<dbReference type="SUPFAM" id="SSF81321">
    <property type="entry name" value="Family A G protein-coupled receptor-like"/>
    <property type="match status" value="1"/>
</dbReference>
<evidence type="ECO:0000256" key="8">
    <source>
        <dbReference type="ARBA" id="ARBA00023136"/>
    </source>
</evidence>
<evidence type="ECO:0000256" key="2">
    <source>
        <dbReference type="ARBA" id="ARBA00022475"/>
    </source>
</evidence>
<dbReference type="Proteomes" id="UP000034805">
    <property type="component" value="Unassembled WGS sequence"/>
</dbReference>
<dbReference type="PROSITE" id="PS50262">
    <property type="entry name" value="G_PROTEIN_RECEP_F1_2"/>
    <property type="match status" value="1"/>
</dbReference>
<evidence type="ECO:0000256" key="6">
    <source>
        <dbReference type="ARBA" id="ARBA00022989"/>
    </source>
</evidence>
<dbReference type="PANTHER" id="PTHR24242">
    <property type="entry name" value="G-PROTEIN COUPLED RECEPTOR"/>
    <property type="match status" value="1"/>
</dbReference>
<evidence type="ECO:0000256" key="7">
    <source>
        <dbReference type="ARBA" id="ARBA00023040"/>
    </source>
</evidence>
<dbReference type="Pfam" id="PF13853">
    <property type="entry name" value="7tm_4"/>
    <property type="match status" value="1"/>
</dbReference>
<evidence type="ECO:0000256" key="13">
    <source>
        <dbReference type="SAM" id="Phobius"/>
    </source>
</evidence>
<keyword evidence="3" id="KW-0716">Sensory transduction</keyword>
<dbReference type="InterPro" id="IPR000276">
    <property type="entry name" value="GPCR_Rhodpsn"/>
</dbReference>
<proteinExistence type="predicted"/>
<dbReference type="GO" id="GO:0004930">
    <property type="term" value="F:G protein-coupled receptor activity"/>
    <property type="evidence" value="ECO:0007669"/>
    <property type="project" value="UniProtKB-KW"/>
</dbReference>
<dbReference type="GO" id="GO:0004984">
    <property type="term" value="F:olfactory receptor activity"/>
    <property type="evidence" value="ECO:0007669"/>
    <property type="project" value="InterPro"/>
</dbReference>
<dbReference type="Gene3D" id="1.20.1070.10">
    <property type="entry name" value="Rhodopsin 7-helix transmembrane proteins"/>
    <property type="match status" value="1"/>
</dbReference>
<gene>
    <name evidence="15" type="ORF">Z043_125784</name>
</gene>
<dbReference type="EMBL" id="JARO02020095">
    <property type="protein sequence ID" value="KPP56586.1"/>
    <property type="molecule type" value="Genomic_DNA"/>
</dbReference>
<evidence type="ECO:0000256" key="10">
    <source>
        <dbReference type="ARBA" id="ARBA00023170"/>
    </source>
</evidence>
<comment type="caution">
    <text evidence="15">The sequence shown here is derived from an EMBL/GenBank/DDBJ whole genome shotgun (WGS) entry which is preliminary data.</text>
</comment>
<keyword evidence="5" id="KW-0552">Olfaction</keyword>
<keyword evidence="2" id="KW-1003">Cell membrane</keyword>
<dbReference type="PANTHER" id="PTHR24242:SF359">
    <property type="entry name" value="ODORANT RECEPTOR-RELATED"/>
    <property type="match status" value="1"/>
</dbReference>
<dbReference type="InterPro" id="IPR000725">
    <property type="entry name" value="Olfact_rcpt"/>
</dbReference>
<keyword evidence="12" id="KW-0807">Transducer</keyword>
<keyword evidence="6 13" id="KW-1133">Transmembrane helix</keyword>
<keyword evidence="4 13" id="KW-0812">Transmembrane</keyword>
<accession>A0A0P7TSU3</accession>
<evidence type="ECO:0000256" key="5">
    <source>
        <dbReference type="ARBA" id="ARBA00022725"/>
    </source>
</evidence>
<dbReference type="PRINTS" id="PR00237">
    <property type="entry name" value="GPCRRHODOPSN"/>
</dbReference>
<keyword evidence="7" id="KW-0297">G-protein coupled receptor</keyword>
<evidence type="ECO:0000313" key="15">
    <source>
        <dbReference type="EMBL" id="KPP56586.1"/>
    </source>
</evidence>
<protein>
    <recommendedName>
        <fullName evidence="14">G-protein coupled receptors family 1 profile domain-containing protein</fullName>
    </recommendedName>
</protein>
<evidence type="ECO:0000256" key="3">
    <source>
        <dbReference type="ARBA" id="ARBA00022606"/>
    </source>
</evidence>
<evidence type="ECO:0000313" key="16">
    <source>
        <dbReference type="Proteomes" id="UP000034805"/>
    </source>
</evidence>
<evidence type="ECO:0000259" key="14">
    <source>
        <dbReference type="PROSITE" id="PS50262"/>
    </source>
</evidence>
<dbReference type="AlphaFoldDB" id="A0A0P7TSU3"/>
<evidence type="ECO:0000256" key="12">
    <source>
        <dbReference type="ARBA" id="ARBA00023224"/>
    </source>
</evidence>
<keyword evidence="8 13" id="KW-0472">Membrane</keyword>
<keyword evidence="11" id="KW-0325">Glycoprotein</keyword>
<dbReference type="GO" id="GO:0005886">
    <property type="term" value="C:plasma membrane"/>
    <property type="evidence" value="ECO:0007669"/>
    <property type="project" value="UniProtKB-SubCell"/>
</dbReference>
<keyword evidence="9" id="KW-1015">Disulfide bond</keyword>
<dbReference type="InterPro" id="IPR017452">
    <property type="entry name" value="GPCR_Rhodpsn_7TM"/>
</dbReference>
<reference evidence="15 16" key="1">
    <citation type="submission" date="2015-08" db="EMBL/GenBank/DDBJ databases">
        <title>The genome of the Asian arowana (Scleropages formosus).</title>
        <authorList>
            <person name="Tan M.H."/>
            <person name="Gan H.M."/>
            <person name="Croft L.J."/>
            <person name="Austin C.M."/>
        </authorList>
    </citation>
    <scope>NUCLEOTIDE SEQUENCE [LARGE SCALE GENOMIC DNA]</scope>
    <source>
        <strain evidence="15">Aro1</strain>
    </source>
</reference>
<dbReference type="InterPro" id="IPR050939">
    <property type="entry name" value="Olfactory_GPCR1"/>
</dbReference>
<evidence type="ECO:0000256" key="9">
    <source>
        <dbReference type="ARBA" id="ARBA00023157"/>
    </source>
</evidence>
<evidence type="ECO:0000256" key="4">
    <source>
        <dbReference type="ARBA" id="ARBA00022692"/>
    </source>
</evidence>